<name>A0A5B8URY8_9SPHI</name>
<dbReference type="EMBL" id="CP042436">
    <property type="protein sequence ID" value="QEC61847.1"/>
    <property type="molecule type" value="Genomic_DNA"/>
</dbReference>
<dbReference type="KEGG" id="mgin:FRZ54_04355"/>
<accession>A0A5B8URY8</accession>
<evidence type="ECO:0000256" key="1">
    <source>
        <dbReference type="ARBA" id="ARBA00022553"/>
    </source>
</evidence>
<dbReference type="Pfam" id="PF00072">
    <property type="entry name" value="Response_reg"/>
    <property type="match status" value="1"/>
</dbReference>
<dbReference type="PANTHER" id="PTHR44591">
    <property type="entry name" value="STRESS RESPONSE REGULATOR PROTEIN 1"/>
    <property type="match status" value="1"/>
</dbReference>
<evidence type="ECO:0000259" key="3">
    <source>
        <dbReference type="PROSITE" id="PS50110"/>
    </source>
</evidence>
<dbReference type="InterPro" id="IPR011006">
    <property type="entry name" value="CheY-like_superfamily"/>
</dbReference>
<sequence length="122" mass="13835">MKSTVLIVEDDPIIGEMISMIMEEQGLNVISLGDTGHVREKLHNNEADLVMLDIKLDGENGKDMCRYIKQQDDLKHIPVIFISASHDIEQAKEICGADDFIRKPFDLDHIIEKVNKYTRAVA</sequence>
<organism evidence="4 5">
    <name type="scientific">Mucilaginibacter ginsenosidivorans</name>
    <dbReference type="NCBI Taxonomy" id="398053"/>
    <lineage>
        <taxon>Bacteria</taxon>
        <taxon>Pseudomonadati</taxon>
        <taxon>Bacteroidota</taxon>
        <taxon>Sphingobacteriia</taxon>
        <taxon>Sphingobacteriales</taxon>
        <taxon>Sphingobacteriaceae</taxon>
        <taxon>Mucilaginibacter</taxon>
    </lineage>
</organism>
<feature type="modified residue" description="4-aspartylphosphate" evidence="2">
    <location>
        <position position="53"/>
    </location>
</feature>
<dbReference type="Proteomes" id="UP000321479">
    <property type="component" value="Chromosome"/>
</dbReference>
<dbReference type="SUPFAM" id="SSF52172">
    <property type="entry name" value="CheY-like"/>
    <property type="match status" value="1"/>
</dbReference>
<dbReference type="InterPro" id="IPR050595">
    <property type="entry name" value="Bact_response_regulator"/>
</dbReference>
<dbReference type="PANTHER" id="PTHR44591:SF3">
    <property type="entry name" value="RESPONSE REGULATORY DOMAIN-CONTAINING PROTEIN"/>
    <property type="match status" value="1"/>
</dbReference>
<evidence type="ECO:0000313" key="5">
    <source>
        <dbReference type="Proteomes" id="UP000321479"/>
    </source>
</evidence>
<evidence type="ECO:0000313" key="4">
    <source>
        <dbReference type="EMBL" id="QEC61847.1"/>
    </source>
</evidence>
<dbReference type="PROSITE" id="PS50110">
    <property type="entry name" value="RESPONSE_REGULATORY"/>
    <property type="match status" value="1"/>
</dbReference>
<reference evidence="4 5" key="1">
    <citation type="journal article" date="2017" name="Curr. Microbiol.">
        <title>Mucilaginibacter ginsenosidivorans sp. nov., Isolated from Soil of Ginseng Field.</title>
        <authorList>
            <person name="Kim M.M."/>
            <person name="Siddiqi M.Z."/>
            <person name="Im W.T."/>
        </authorList>
    </citation>
    <scope>NUCLEOTIDE SEQUENCE [LARGE SCALE GENOMIC DNA]</scope>
    <source>
        <strain evidence="4 5">Gsoil 3017</strain>
    </source>
</reference>
<dbReference type="Gene3D" id="3.40.50.2300">
    <property type="match status" value="1"/>
</dbReference>
<proteinExistence type="predicted"/>
<dbReference type="InterPro" id="IPR001789">
    <property type="entry name" value="Sig_transdc_resp-reg_receiver"/>
</dbReference>
<dbReference type="GO" id="GO:0000160">
    <property type="term" value="P:phosphorelay signal transduction system"/>
    <property type="evidence" value="ECO:0007669"/>
    <property type="project" value="InterPro"/>
</dbReference>
<keyword evidence="5" id="KW-1185">Reference proteome</keyword>
<dbReference type="AlphaFoldDB" id="A0A5B8URY8"/>
<keyword evidence="1 2" id="KW-0597">Phosphoprotein</keyword>
<dbReference type="SMART" id="SM00448">
    <property type="entry name" value="REC"/>
    <property type="match status" value="1"/>
</dbReference>
<gene>
    <name evidence="4" type="ORF">FRZ54_04355</name>
</gene>
<dbReference type="OrthoDB" id="5432534at2"/>
<dbReference type="RefSeq" id="WP_147030424.1">
    <property type="nucleotide sequence ID" value="NZ_CP042436.1"/>
</dbReference>
<protein>
    <submittedName>
        <fullName evidence="4">Response regulator</fullName>
    </submittedName>
</protein>
<feature type="domain" description="Response regulatory" evidence="3">
    <location>
        <begin position="4"/>
        <end position="118"/>
    </location>
</feature>
<evidence type="ECO:0000256" key="2">
    <source>
        <dbReference type="PROSITE-ProRule" id="PRU00169"/>
    </source>
</evidence>